<dbReference type="InParanoid" id="A0A6P8UGC5"/>
<name>A0A6P8UGC5_GYMAC</name>
<dbReference type="SUPFAM" id="SSF53098">
    <property type="entry name" value="Ribonuclease H-like"/>
    <property type="match status" value="1"/>
</dbReference>
<dbReference type="AlphaFoldDB" id="A0A6P8UGC5"/>
<dbReference type="RefSeq" id="XP_034076173.1">
    <property type="nucleotide sequence ID" value="XM_034220282.1"/>
</dbReference>
<organism evidence="2 3">
    <name type="scientific">Gymnodraco acuticeps</name>
    <name type="common">Antarctic dragonfish</name>
    <dbReference type="NCBI Taxonomy" id="8218"/>
    <lineage>
        <taxon>Eukaryota</taxon>
        <taxon>Metazoa</taxon>
        <taxon>Chordata</taxon>
        <taxon>Craniata</taxon>
        <taxon>Vertebrata</taxon>
        <taxon>Euteleostomi</taxon>
        <taxon>Actinopterygii</taxon>
        <taxon>Neopterygii</taxon>
        <taxon>Teleostei</taxon>
        <taxon>Neoteleostei</taxon>
        <taxon>Acanthomorphata</taxon>
        <taxon>Eupercaria</taxon>
        <taxon>Perciformes</taxon>
        <taxon>Notothenioidei</taxon>
        <taxon>Bathydraconidae</taxon>
        <taxon>Gymnodraco</taxon>
    </lineage>
</organism>
<sequence>MTEGLSNWSSIGMLLKSHESSPEHTTLMATWKDFEQHLQTGKTIDQAERTLLEAEKRRWRDVLTRLISIMQSLAKRNLALRGSANTLHQQHNGNFLKEVERLAKFDPVMKQHIERVESGQFSHSSYRGNLIQNELIASISGKMLDTMVTEIKQSKYYSIILDCTPDVSHQEQMSVIIRTVIMDEAPTIKEHFLGFLVASETTGLGLSSLILNRLKDLNIPFDDCRGQSYDNGANMKGRNRGVQARLLQKNPRALYVPCVSHSLNLVVADAAKASTDAISYFGNVQKLYTLFSAAPQRWAILKEHLTIALKSWSDTRWESRVNSIEAVRYQAPNIREALLGVRDKVTDPLTKVEAQSLAEEVGSYRFLICTVVWYDILHHVNHVGKLLQSATMQLDVAVDLLTKANMSLTSYRDTGFAAAQATAKDMCEEMNVEAVLKEKRLRSTTKHFAYEAPDEPIADAMKRLETTFFNVVVDTTIESLKDRFETLGEVRARFGELLNFKKTGWCGIVQPV</sequence>
<protein>
    <submittedName>
        <fullName evidence="3">Zinc finger MYM-type protein 1-like</fullName>
    </submittedName>
</protein>
<dbReference type="OrthoDB" id="1750591at2759"/>
<dbReference type="InterPro" id="IPR012337">
    <property type="entry name" value="RNaseH-like_sf"/>
</dbReference>
<dbReference type="PANTHER" id="PTHR45749">
    <property type="match status" value="1"/>
</dbReference>
<keyword evidence="2" id="KW-1185">Reference proteome</keyword>
<dbReference type="Proteomes" id="UP000515161">
    <property type="component" value="Unplaced"/>
</dbReference>
<reference evidence="3" key="1">
    <citation type="submission" date="2025-08" db="UniProtKB">
        <authorList>
            <consortium name="RefSeq"/>
        </authorList>
    </citation>
    <scope>IDENTIFICATION</scope>
</reference>
<evidence type="ECO:0000313" key="3">
    <source>
        <dbReference type="RefSeq" id="XP_034076173.1"/>
    </source>
</evidence>
<evidence type="ECO:0000259" key="1">
    <source>
        <dbReference type="Pfam" id="PF14291"/>
    </source>
</evidence>
<accession>A0A6P8UGC5</accession>
<dbReference type="KEGG" id="gacu:117548801"/>
<dbReference type="InterPro" id="IPR025398">
    <property type="entry name" value="DUF4371"/>
</dbReference>
<proteinExistence type="predicted"/>
<dbReference type="PANTHER" id="PTHR45749:SF35">
    <property type="entry name" value="AC-LIKE TRANSPOSASE-RELATED"/>
    <property type="match status" value="1"/>
</dbReference>
<dbReference type="Pfam" id="PF14291">
    <property type="entry name" value="DUF4371"/>
    <property type="match status" value="1"/>
</dbReference>
<dbReference type="GeneID" id="117548801"/>
<evidence type="ECO:0000313" key="2">
    <source>
        <dbReference type="Proteomes" id="UP000515161"/>
    </source>
</evidence>
<feature type="domain" description="DUF4371" evidence="1">
    <location>
        <begin position="33"/>
        <end position="239"/>
    </location>
</feature>
<gene>
    <name evidence="3" type="primary">LOC117548801</name>
</gene>